<dbReference type="Proteomes" id="UP001283361">
    <property type="component" value="Unassembled WGS sequence"/>
</dbReference>
<dbReference type="AlphaFoldDB" id="A0AAE1A0G1"/>
<proteinExistence type="predicted"/>
<organism evidence="1 2">
    <name type="scientific">Elysia crispata</name>
    <name type="common">lettuce slug</name>
    <dbReference type="NCBI Taxonomy" id="231223"/>
    <lineage>
        <taxon>Eukaryota</taxon>
        <taxon>Metazoa</taxon>
        <taxon>Spiralia</taxon>
        <taxon>Lophotrochozoa</taxon>
        <taxon>Mollusca</taxon>
        <taxon>Gastropoda</taxon>
        <taxon>Heterobranchia</taxon>
        <taxon>Euthyneura</taxon>
        <taxon>Panpulmonata</taxon>
        <taxon>Sacoglossa</taxon>
        <taxon>Placobranchoidea</taxon>
        <taxon>Plakobranchidae</taxon>
        <taxon>Elysia</taxon>
    </lineage>
</organism>
<keyword evidence="2" id="KW-1185">Reference proteome</keyword>
<comment type="caution">
    <text evidence="1">The sequence shown here is derived from an EMBL/GenBank/DDBJ whole genome shotgun (WGS) entry which is preliminary data.</text>
</comment>
<accession>A0AAE1A0G1</accession>
<sequence>MRSWRILLCQVASSLPRVHEELENPPLSSRPDDETITELKLEIFRLVLLGTRVNATARVGSKWKPALGQQGGSTESIPQG</sequence>
<evidence type="ECO:0000313" key="1">
    <source>
        <dbReference type="EMBL" id="KAK3777942.1"/>
    </source>
</evidence>
<evidence type="ECO:0000313" key="2">
    <source>
        <dbReference type="Proteomes" id="UP001283361"/>
    </source>
</evidence>
<gene>
    <name evidence="1" type="ORF">RRG08_050330</name>
</gene>
<reference evidence="1" key="1">
    <citation type="journal article" date="2023" name="G3 (Bethesda)">
        <title>A reference genome for the long-term kleptoplast-retaining sea slug Elysia crispata morphotype clarki.</title>
        <authorList>
            <person name="Eastman K.E."/>
            <person name="Pendleton A.L."/>
            <person name="Shaikh M.A."/>
            <person name="Suttiyut T."/>
            <person name="Ogas R."/>
            <person name="Tomko P."/>
            <person name="Gavelis G."/>
            <person name="Widhalm J.R."/>
            <person name="Wisecaver J.H."/>
        </authorList>
    </citation>
    <scope>NUCLEOTIDE SEQUENCE</scope>
    <source>
        <strain evidence="1">ECLA1</strain>
    </source>
</reference>
<dbReference type="EMBL" id="JAWDGP010003056">
    <property type="protein sequence ID" value="KAK3777942.1"/>
    <property type="molecule type" value="Genomic_DNA"/>
</dbReference>
<protein>
    <submittedName>
        <fullName evidence="1">Uncharacterized protein</fullName>
    </submittedName>
</protein>
<name>A0AAE1A0G1_9GAST</name>